<keyword evidence="2" id="KW-1185">Reference proteome</keyword>
<comment type="caution">
    <text evidence="1">The sequence shown here is derived from an EMBL/GenBank/DDBJ whole genome shotgun (WGS) entry which is preliminary data.</text>
</comment>
<organism evidence="1 2">
    <name type="scientific">Dermacentor silvarum</name>
    <name type="common">Tick</name>
    <dbReference type="NCBI Taxonomy" id="543639"/>
    <lineage>
        <taxon>Eukaryota</taxon>
        <taxon>Metazoa</taxon>
        <taxon>Ecdysozoa</taxon>
        <taxon>Arthropoda</taxon>
        <taxon>Chelicerata</taxon>
        <taxon>Arachnida</taxon>
        <taxon>Acari</taxon>
        <taxon>Parasitiformes</taxon>
        <taxon>Ixodida</taxon>
        <taxon>Ixodoidea</taxon>
        <taxon>Ixodidae</taxon>
        <taxon>Rhipicephalinae</taxon>
        <taxon>Dermacentor</taxon>
    </lineage>
</organism>
<accession>A0ACB8D507</accession>
<reference evidence="1" key="1">
    <citation type="submission" date="2020-05" db="EMBL/GenBank/DDBJ databases">
        <title>Large-scale comparative analyses of tick genomes elucidate their genetic diversity and vector capacities.</title>
        <authorList>
            <person name="Jia N."/>
            <person name="Wang J."/>
            <person name="Shi W."/>
            <person name="Du L."/>
            <person name="Sun Y."/>
            <person name="Zhan W."/>
            <person name="Jiang J."/>
            <person name="Wang Q."/>
            <person name="Zhang B."/>
            <person name="Ji P."/>
            <person name="Sakyi L.B."/>
            <person name="Cui X."/>
            <person name="Yuan T."/>
            <person name="Jiang B."/>
            <person name="Yang W."/>
            <person name="Lam T.T.-Y."/>
            <person name="Chang Q."/>
            <person name="Ding S."/>
            <person name="Wang X."/>
            <person name="Zhu J."/>
            <person name="Ruan X."/>
            <person name="Zhao L."/>
            <person name="Wei J."/>
            <person name="Que T."/>
            <person name="Du C."/>
            <person name="Cheng J."/>
            <person name="Dai P."/>
            <person name="Han X."/>
            <person name="Huang E."/>
            <person name="Gao Y."/>
            <person name="Liu J."/>
            <person name="Shao H."/>
            <person name="Ye R."/>
            <person name="Li L."/>
            <person name="Wei W."/>
            <person name="Wang X."/>
            <person name="Wang C."/>
            <person name="Yang T."/>
            <person name="Huo Q."/>
            <person name="Li W."/>
            <person name="Guo W."/>
            <person name="Chen H."/>
            <person name="Zhou L."/>
            <person name="Ni X."/>
            <person name="Tian J."/>
            <person name="Zhou Y."/>
            <person name="Sheng Y."/>
            <person name="Liu T."/>
            <person name="Pan Y."/>
            <person name="Xia L."/>
            <person name="Li J."/>
            <person name="Zhao F."/>
            <person name="Cao W."/>
        </authorList>
    </citation>
    <scope>NUCLEOTIDE SEQUENCE</scope>
    <source>
        <strain evidence="1">Dsil-2018</strain>
    </source>
</reference>
<dbReference type="Proteomes" id="UP000821865">
    <property type="component" value="Chromosome 3"/>
</dbReference>
<dbReference type="EMBL" id="CM023472">
    <property type="protein sequence ID" value="KAH7959512.1"/>
    <property type="molecule type" value="Genomic_DNA"/>
</dbReference>
<name>A0ACB8D507_DERSI</name>
<proteinExistence type="predicted"/>
<evidence type="ECO:0000313" key="1">
    <source>
        <dbReference type="EMBL" id="KAH7959512.1"/>
    </source>
</evidence>
<sequence>MNGQKKTRNNVENILIRTGQTVEELEHEAAYTFFPQPVHLPQLDIYTPLPSDNSDGISAQFSLFELELAFSQVKRNSAPGQDWITWSMLPNADTATKHEPVELIKKHWRDGSLPKHWKYTVVIPIPKPGTQL</sequence>
<evidence type="ECO:0000313" key="2">
    <source>
        <dbReference type="Proteomes" id="UP000821865"/>
    </source>
</evidence>
<protein>
    <submittedName>
        <fullName evidence="1">Uncharacterized protein</fullName>
    </submittedName>
</protein>
<gene>
    <name evidence="1" type="ORF">HPB49_011559</name>
</gene>